<evidence type="ECO:0000259" key="1">
    <source>
        <dbReference type="PROSITE" id="PS51462"/>
    </source>
</evidence>
<dbReference type="GO" id="GO:0016787">
    <property type="term" value="F:hydrolase activity"/>
    <property type="evidence" value="ECO:0007669"/>
    <property type="project" value="UniProtKB-KW"/>
</dbReference>
<dbReference type="Gene3D" id="3.90.79.10">
    <property type="entry name" value="Nucleoside Triphosphate Pyrophosphohydrolase"/>
    <property type="match status" value="1"/>
</dbReference>
<name>A0ABV8F179_9ACTN</name>
<dbReference type="PROSITE" id="PS51462">
    <property type="entry name" value="NUDIX"/>
    <property type="match status" value="1"/>
</dbReference>
<evidence type="ECO:0000313" key="3">
    <source>
        <dbReference type="Proteomes" id="UP001595698"/>
    </source>
</evidence>
<dbReference type="InterPro" id="IPR015797">
    <property type="entry name" value="NUDIX_hydrolase-like_dom_sf"/>
</dbReference>
<dbReference type="Proteomes" id="UP001595698">
    <property type="component" value="Unassembled WGS sequence"/>
</dbReference>
<dbReference type="RefSeq" id="WP_386190076.1">
    <property type="nucleotide sequence ID" value="NZ_JBHSBC010000013.1"/>
</dbReference>
<sequence length="177" mass="19324">MTKICDRYSVGVLITSQDRYLMFERATPPVGIAPVAGHVDDHGIPADAARAEVFEEVGLTVDSLSLVTSGWRPNRCRRPVPAGGLPGHYWTIFQAQVSGTLNSSAREARNARWLDRPEIQRLAARTVSYAYGAISAAEFSAAPGLEPVWLEWLHEAGIVEVTDDALTRVEDLAARPL</sequence>
<evidence type="ECO:0000313" key="2">
    <source>
        <dbReference type="EMBL" id="MFC3981410.1"/>
    </source>
</evidence>
<dbReference type="EMBL" id="JBHSBC010000013">
    <property type="protein sequence ID" value="MFC3981410.1"/>
    <property type="molecule type" value="Genomic_DNA"/>
</dbReference>
<dbReference type="SUPFAM" id="SSF55811">
    <property type="entry name" value="Nudix"/>
    <property type="match status" value="1"/>
</dbReference>
<proteinExistence type="predicted"/>
<dbReference type="InterPro" id="IPR000086">
    <property type="entry name" value="NUDIX_hydrolase_dom"/>
</dbReference>
<dbReference type="CDD" id="cd02883">
    <property type="entry name" value="NUDIX_Hydrolase"/>
    <property type="match status" value="1"/>
</dbReference>
<reference evidence="3" key="1">
    <citation type="journal article" date="2019" name="Int. J. Syst. Evol. Microbiol.">
        <title>The Global Catalogue of Microorganisms (GCM) 10K type strain sequencing project: providing services to taxonomists for standard genome sequencing and annotation.</title>
        <authorList>
            <consortium name="The Broad Institute Genomics Platform"/>
            <consortium name="The Broad Institute Genome Sequencing Center for Infectious Disease"/>
            <person name="Wu L."/>
            <person name="Ma J."/>
        </authorList>
    </citation>
    <scope>NUCLEOTIDE SEQUENCE [LARGE SCALE GENOMIC DNA]</scope>
    <source>
        <strain evidence="3">TBRC 7912</strain>
    </source>
</reference>
<gene>
    <name evidence="2" type="ORF">ACFOYY_14825</name>
</gene>
<dbReference type="Pfam" id="PF00293">
    <property type="entry name" value="NUDIX"/>
    <property type="match status" value="1"/>
</dbReference>
<organism evidence="2 3">
    <name type="scientific">Streptosporangium jomthongense</name>
    <dbReference type="NCBI Taxonomy" id="1193683"/>
    <lineage>
        <taxon>Bacteria</taxon>
        <taxon>Bacillati</taxon>
        <taxon>Actinomycetota</taxon>
        <taxon>Actinomycetes</taxon>
        <taxon>Streptosporangiales</taxon>
        <taxon>Streptosporangiaceae</taxon>
        <taxon>Streptosporangium</taxon>
    </lineage>
</organism>
<feature type="domain" description="Nudix hydrolase" evidence="1">
    <location>
        <begin position="5"/>
        <end position="139"/>
    </location>
</feature>
<comment type="caution">
    <text evidence="2">The sequence shown here is derived from an EMBL/GenBank/DDBJ whole genome shotgun (WGS) entry which is preliminary data.</text>
</comment>
<accession>A0ABV8F179</accession>
<protein>
    <submittedName>
        <fullName evidence="2">NUDIX hydrolase</fullName>
    </submittedName>
</protein>
<keyword evidence="2" id="KW-0378">Hydrolase</keyword>
<keyword evidence="3" id="KW-1185">Reference proteome</keyword>